<dbReference type="Pfam" id="PF00551">
    <property type="entry name" value="Formyl_trans_N"/>
    <property type="match status" value="1"/>
</dbReference>
<sequence>MASPLSSSAAPARVVVLVSGSGTNLQALLDAVGADPDGYGARIVAVGADRTGIAGLERAERAGLPTFVCRVKDHASREEWDAALAEATAAHRPDLVVSAGFMKIVGKEFLARFGDRFVNTHPALLPSFPGAHGVRDALAHGVKVTGCTVHFVDDGVDTGPIIAQGVVEVTEEDTPEGEAALQERIKEVERKLLVEAVGRLARDGYRIEGRKVHLGHVGE</sequence>
<comment type="catalytic activity">
    <reaction evidence="5 6">
        <text>N(1)-(5-phospho-beta-D-ribosyl)glycinamide + (6R)-10-formyltetrahydrofolate = N(2)-formyl-N(1)-(5-phospho-beta-D-ribosyl)glycinamide + (6S)-5,6,7,8-tetrahydrofolate + H(+)</text>
        <dbReference type="Rhea" id="RHEA:15053"/>
        <dbReference type="ChEBI" id="CHEBI:15378"/>
        <dbReference type="ChEBI" id="CHEBI:57453"/>
        <dbReference type="ChEBI" id="CHEBI:143788"/>
        <dbReference type="ChEBI" id="CHEBI:147286"/>
        <dbReference type="ChEBI" id="CHEBI:195366"/>
        <dbReference type="EC" id="2.1.2.2"/>
    </reaction>
</comment>
<keyword evidence="9" id="KW-1185">Reference proteome</keyword>
<feature type="binding site" evidence="6">
    <location>
        <begin position="102"/>
        <end position="105"/>
    </location>
    <ligand>
        <name>(6R)-10-formyltetrahydrofolate</name>
        <dbReference type="ChEBI" id="CHEBI:195366"/>
    </ligand>
</feature>
<keyword evidence="3 6" id="KW-0658">Purine biosynthesis</keyword>
<evidence type="ECO:0000256" key="6">
    <source>
        <dbReference type="HAMAP-Rule" id="MF_01930"/>
    </source>
</evidence>
<proteinExistence type="inferred from homology"/>
<dbReference type="HAMAP" id="MF_01930">
    <property type="entry name" value="PurN"/>
    <property type="match status" value="1"/>
</dbReference>
<feature type="domain" description="Formyl transferase N-terminal" evidence="7">
    <location>
        <begin position="13"/>
        <end position="197"/>
    </location>
</feature>
<organism evidence="8 9">
    <name type="scientific">Streptomyces castrisilvae</name>
    <dbReference type="NCBI Taxonomy" id="3033811"/>
    <lineage>
        <taxon>Bacteria</taxon>
        <taxon>Bacillati</taxon>
        <taxon>Actinomycetota</taxon>
        <taxon>Actinomycetes</taxon>
        <taxon>Kitasatosporales</taxon>
        <taxon>Streptomycetaceae</taxon>
        <taxon>Streptomyces</taxon>
    </lineage>
</organism>
<evidence type="ECO:0000256" key="2">
    <source>
        <dbReference type="ARBA" id="ARBA00022679"/>
    </source>
</evidence>
<evidence type="ECO:0000259" key="7">
    <source>
        <dbReference type="Pfam" id="PF00551"/>
    </source>
</evidence>
<evidence type="ECO:0000256" key="5">
    <source>
        <dbReference type="ARBA" id="ARBA00047664"/>
    </source>
</evidence>
<dbReference type="InterPro" id="IPR036477">
    <property type="entry name" value="Formyl_transf_N_sf"/>
</dbReference>
<evidence type="ECO:0000256" key="1">
    <source>
        <dbReference type="ARBA" id="ARBA00005054"/>
    </source>
</evidence>
<dbReference type="RefSeq" id="WP_306056701.1">
    <property type="nucleotide sequence ID" value="NZ_CP120997.1"/>
</dbReference>
<dbReference type="GO" id="GO:0004644">
    <property type="term" value="F:phosphoribosylglycinamide formyltransferase activity"/>
    <property type="evidence" value="ECO:0007669"/>
    <property type="project" value="UniProtKB-EC"/>
</dbReference>
<comment type="similarity">
    <text evidence="4 6">Belongs to the GART family.</text>
</comment>
<gene>
    <name evidence="6 8" type="primary">purN</name>
    <name evidence="8" type="ORF">P8A18_21360</name>
</gene>
<dbReference type="PANTHER" id="PTHR43369:SF2">
    <property type="entry name" value="PHOSPHORIBOSYLGLYCINAMIDE FORMYLTRANSFERASE"/>
    <property type="match status" value="1"/>
</dbReference>
<dbReference type="EC" id="2.1.2.2" evidence="6"/>
<feature type="binding site" evidence="6">
    <location>
        <position position="119"/>
    </location>
    <ligand>
        <name>(6R)-10-formyltetrahydrofolate</name>
        <dbReference type="ChEBI" id="CHEBI:195366"/>
    </ligand>
</feature>
<dbReference type="InterPro" id="IPR001555">
    <property type="entry name" value="GART_AS"/>
</dbReference>
<feature type="binding site" evidence="6">
    <location>
        <begin position="22"/>
        <end position="24"/>
    </location>
    <ligand>
        <name>N(1)-(5-phospho-beta-D-ribosyl)glycinamide</name>
        <dbReference type="ChEBI" id="CHEBI:143788"/>
    </ligand>
</feature>
<dbReference type="Gene3D" id="3.40.50.170">
    <property type="entry name" value="Formyl transferase, N-terminal domain"/>
    <property type="match status" value="1"/>
</dbReference>
<protein>
    <recommendedName>
        <fullName evidence="6">Phosphoribosylglycinamide formyltransferase</fullName>
        <ecNumber evidence="6">2.1.2.2</ecNumber>
    </recommendedName>
    <alternativeName>
        <fullName evidence="6">5'-phosphoribosylglycinamide transformylase</fullName>
    </alternativeName>
    <alternativeName>
        <fullName evidence="6">GAR transformylase</fullName>
        <shortName evidence="6">GART</shortName>
    </alternativeName>
</protein>
<accession>A0ABY9HMP0</accession>
<keyword evidence="2 6" id="KW-0808">Transferase</keyword>
<evidence type="ECO:0000256" key="4">
    <source>
        <dbReference type="ARBA" id="ARBA00038440"/>
    </source>
</evidence>
<dbReference type="EMBL" id="CP120997">
    <property type="protein sequence ID" value="WLQ35813.1"/>
    <property type="molecule type" value="Genomic_DNA"/>
</dbReference>
<reference evidence="8 9" key="1">
    <citation type="submission" date="2023-03" db="EMBL/GenBank/DDBJ databases">
        <title>Isolation and description of six Streptomyces strains from soil environments, able to metabolize different microbial glucans.</title>
        <authorList>
            <person name="Widen T."/>
            <person name="Larsbrink J."/>
        </authorList>
    </citation>
    <scope>NUCLEOTIDE SEQUENCE [LARGE SCALE GENOMIC DNA]</scope>
    <source>
        <strain evidence="8 9">Mut1</strain>
    </source>
</reference>
<comment type="pathway">
    <text evidence="1 6">Purine metabolism; IMP biosynthesis via de novo pathway; N(2)-formyl-N(1)-(5-phospho-D-ribosyl)glycinamide from N(1)-(5-phospho-D-ribosyl)glycinamide (10-formyl THF route): step 1/1.</text>
</comment>
<evidence type="ECO:0000256" key="3">
    <source>
        <dbReference type="ARBA" id="ARBA00022755"/>
    </source>
</evidence>
<feature type="binding site" evidence="6">
    <location>
        <position position="77"/>
    </location>
    <ligand>
        <name>(6R)-10-formyltetrahydrofolate</name>
        <dbReference type="ChEBI" id="CHEBI:195366"/>
    </ligand>
</feature>
<evidence type="ECO:0000313" key="9">
    <source>
        <dbReference type="Proteomes" id="UP001239522"/>
    </source>
</evidence>
<dbReference type="Proteomes" id="UP001239522">
    <property type="component" value="Chromosome"/>
</dbReference>
<comment type="function">
    <text evidence="6">Catalyzes the transfer of a formyl group from 10-formyltetrahydrofolate to 5-phospho-ribosyl-glycinamide (GAR), producing 5-phospho-ribosyl-N-formylglycinamide (FGAR) and tetrahydrofolate.</text>
</comment>
<name>A0ABY9HMP0_9ACTN</name>
<dbReference type="SUPFAM" id="SSF53328">
    <property type="entry name" value="Formyltransferase"/>
    <property type="match status" value="1"/>
</dbReference>
<feature type="active site" description="Proton donor" evidence="6">
    <location>
        <position position="121"/>
    </location>
</feature>
<feature type="site" description="Raises pKa of active site His" evidence="6">
    <location>
        <position position="157"/>
    </location>
</feature>
<dbReference type="CDD" id="cd08645">
    <property type="entry name" value="FMT_core_GART"/>
    <property type="match status" value="1"/>
</dbReference>
<dbReference type="InterPro" id="IPR002376">
    <property type="entry name" value="Formyl_transf_N"/>
</dbReference>
<dbReference type="InterPro" id="IPR004607">
    <property type="entry name" value="GART"/>
</dbReference>
<dbReference type="PANTHER" id="PTHR43369">
    <property type="entry name" value="PHOSPHORIBOSYLGLYCINAMIDE FORMYLTRANSFERASE"/>
    <property type="match status" value="1"/>
</dbReference>
<dbReference type="NCBIfam" id="TIGR00639">
    <property type="entry name" value="PurN"/>
    <property type="match status" value="1"/>
</dbReference>
<evidence type="ECO:0000313" key="8">
    <source>
        <dbReference type="EMBL" id="WLQ35813.1"/>
    </source>
</evidence>
<dbReference type="PROSITE" id="PS00373">
    <property type="entry name" value="GART"/>
    <property type="match status" value="1"/>
</dbReference>